<comment type="subunit">
    <text evidence="3 10 12">Part of the 50S ribosomal subunit.</text>
</comment>
<dbReference type="STRING" id="29555.AAW50_02885"/>
<evidence type="ECO:0000313" key="14">
    <source>
        <dbReference type="EMBL" id="VEU69087.1"/>
    </source>
</evidence>
<dbReference type="PANTHER" id="PTHR13501">
    <property type="entry name" value="CHLOROPLAST 50S RIBOSOMAL PROTEIN L22-RELATED"/>
    <property type="match status" value="1"/>
</dbReference>
<gene>
    <name evidence="14" type="primary">MCYN0181</name>
    <name evidence="10" type="synonym">rplV</name>
    <name evidence="14" type="ORF">NCTC10146_00570</name>
</gene>
<evidence type="ECO:0000256" key="11">
    <source>
        <dbReference type="RuleBase" id="RU004005"/>
    </source>
</evidence>
<evidence type="ECO:0000256" key="10">
    <source>
        <dbReference type="HAMAP-Rule" id="MF_01331"/>
    </source>
</evidence>
<evidence type="ECO:0000256" key="7">
    <source>
        <dbReference type="ARBA" id="ARBA00023274"/>
    </source>
</evidence>
<keyword evidence="7 10" id="KW-0687">Ribonucleoprotein</keyword>
<dbReference type="InterPro" id="IPR047867">
    <property type="entry name" value="Ribosomal_uL22_bac/org-type"/>
</dbReference>
<dbReference type="HOGENOM" id="CLU_083987_3_1_14"/>
<keyword evidence="6 10" id="KW-0689">Ribosomal protein</keyword>
<dbReference type="AlphaFoldDB" id="A0A0F6ZME2"/>
<comment type="similarity">
    <text evidence="2 10 11">Belongs to the universal ribosomal protein uL22 family.</text>
</comment>
<dbReference type="RefSeq" id="WP_004795370.1">
    <property type="nucleotide sequence ID" value="NZ_CP011368.1"/>
</dbReference>
<dbReference type="Gene3D" id="3.90.470.10">
    <property type="entry name" value="Ribosomal protein L22/L17"/>
    <property type="match status" value="1"/>
</dbReference>
<dbReference type="HAMAP" id="MF_01331_B">
    <property type="entry name" value="Ribosomal_uL22_B"/>
    <property type="match status" value="1"/>
</dbReference>
<organism evidence="14 15">
    <name type="scientific">Mycoplasmopsis canis</name>
    <dbReference type="NCBI Taxonomy" id="29555"/>
    <lineage>
        <taxon>Bacteria</taxon>
        <taxon>Bacillati</taxon>
        <taxon>Mycoplasmatota</taxon>
        <taxon>Mycoplasmoidales</taxon>
        <taxon>Metamycoplasmataceae</taxon>
        <taxon>Mycoplasmopsis</taxon>
    </lineage>
</organism>
<reference evidence="14 15" key="1">
    <citation type="submission" date="2019-01" db="EMBL/GenBank/DDBJ databases">
        <authorList>
            <consortium name="Pathogen Informatics"/>
        </authorList>
    </citation>
    <scope>NUCLEOTIDE SEQUENCE [LARGE SCALE GENOMIC DNA]</scope>
    <source>
        <strain evidence="14 15">NCTC10146</strain>
    </source>
</reference>
<dbReference type="Proteomes" id="UP000290495">
    <property type="component" value="Chromosome"/>
</dbReference>
<dbReference type="NCBIfam" id="TIGR01044">
    <property type="entry name" value="rplV_bact"/>
    <property type="match status" value="1"/>
</dbReference>
<evidence type="ECO:0000256" key="13">
    <source>
        <dbReference type="RuleBase" id="RU004008"/>
    </source>
</evidence>
<comment type="function">
    <text evidence="1 10">The globular domain of the protein is located near the polypeptide exit tunnel on the outside of the subunit, while an extended beta-hairpin is found that lines the wall of the exit tunnel in the center of the 70S ribosome.</text>
</comment>
<dbReference type="PANTHER" id="PTHR13501:SF8">
    <property type="entry name" value="LARGE RIBOSOMAL SUBUNIT PROTEIN UL22M"/>
    <property type="match status" value="1"/>
</dbReference>
<proteinExistence type="inferred from homology"/>
<evidence type="ECO:0000256" key="5">
    <source>
        <dbReference type="ARBA" id="ARBA00022884"/>
    </source>
</evidence>
<sequence>MNKQQAKAHVKLQRVSVSKAKLVANLFRGKNVDVALGILHNTSKKSSPIFIKLLNSAIANATNNHGMNASKLFVKEVYVNEGPTLKRFQPRSRGNAYSIFKRTSNLSVVLEERN</sequence>
<evidence type="ECO:0000256" key="1">
    <source>
        <dbReference type="ARBA" id="ARBA00003478"/>
    </source>
</evidence>
<keyword evidence="4 10" id="KW-0699">rRNA-binding</keyword>
<evidence type="ECO:0000256" key="8">
    <source>
        <dbReference type="ARBA" id="ARBA00025084"/>
    </source>
</evidence>
<protein>
    <recommendedName>
        <fullName evidence="9 10">Large ribosomal subunit protein uL22</fullName>
    </recommendedName>
</protein>
<evidence type="ECO:0000313" key="15">
    <source>
        <dbReference type="Proteomes" id="UP000290495"/>
    </source>
</evidence>
<dbReference type="GO" id="GO:0022625">
    <property type="term" value="C:cytosolic large ribosomal subunit"/>
    <property type="evidence" value="ECO:0007669"/>
    <property type="project" value="TreeGrafter"/>
</dbReference>
<name>A0A0F6ZME2_9BACT</name>
<evidence type="ECO:0000256" key="9">
    <source>
        <dbReference type="ARBA" id="ARBA00035207"/>
    </source>
</evidence>
<dbReference type="eggNOG" id="COG0091">
    <property type="taxonomic scope" value="Bacteria"/>
</dbReference>
<evidence type="ECO:0000256" key="12">
    <source>
        <dbReference type="RuleBase" id="RU004006"/>
    </source>
</evidence>
<dbReference type="KEGG" id="mcas:AAW50_02885"/>
<evidence type="ECO:0000256" key="6">
    <source>
        <dbReference type="ARBA" id="ARBA00022980"/>
    </source>
</evidence>
<accession>A0A0F6ZME2</accession>
<comment type="function">
    <text evidence="8">This protein binds specifically to 23S rRNA; its binding is stimulated by other ribosomal proteins, e.g. L4, L17, and L20. It is important during the early stages of 50S assembly. It makes multiple contacts with different domains of the 23S rRNA in the assembled 50S subunit and ribosome.</text>
</comment>
<dbReference type="InterPro" id="IPR005727">
    <property type="entry name" value="Ribosomal_uL22_bac/chlpt-type"/>
</dbReference>
<evidence type="ECO:0000256" key="3">
    <source>
        <dbReference type="ARBA" id="ARBA00011838"/>
    </source>
</evidence>
<dbReference type="EMBL" id="LR215010">
    <property type="protein sequence ID" value="VEU69087.1"/>
    <property type="molecule type" value="Genomic_DNA"/>
</dbReference>
<dbReference type="InterPro" id="IPR001063">
    <property type="entry name" value="Ribosomal_uL22"/>
</dbReference>
<keyword evidence="5 10" id="KW-0694">RNA-binding</keyword>
<dbReference type="InterPro" id="IPR036394">
    <property type="entry name" value="Ribosomal_uL22_sf"/>
</dbReference>
<comment type="function">
    <text evidence="10 13">This protein binds specifically to 23S rRNA; its binding is stimulated by other ribosomal proteins, e.g., L4, L17, and L20. It is important during the early stages of 50S assembly. It makes multiple contacts with different domains of the 23S rRNA in the assembled 50S subunit and ribosome.</text>
</comment>
<dbReference type="SUPFAM" id="SSF54843">
    <property type="entry name" value="Ribosomal protein L22"/>
    <property type="match status" value="1"/>
</dbReference>
<evidence type="ECO:0000256" key="2">
    <source>
        <dbReference type="ARBA" id="ARBA00009451"/>
    </source>
</evidence>
<dbReference type="Pfam" id="PF00237">
    <property type="entry name" value="Ribosomal_L22"/>
    <property type="match status" value="1"/>
</dbReference>
<dbReference type="GO" id="GO:0003735">
    <property type="term" value="F:structural constituent of ribosome"/>
    <property type="evidence" value="ECO:0007669"/>
    <property type="project" value="InterPro"/>
</dbReference>
<dbReference type="GO" id="GO:0019843">
    <property type="term" value="F:rRNA binding"/>
    <property type="evidence" value="ECO:0007669"/>
    <property type="project" value="UniProtKB-UniRule"/>
</dbReference>
<evidence type="ECO:0000256" key="4">
    <source>
        <dbReference type="ARBA" id="ARBA00022730"/>
    </source>
</evidence>
<dbReference type="GO" id="GO:0006412">
    <property type="term" value="P:translation"/>
    <property type="evidence" value="ECO:0007669"/>
    <property type="project" value="UniProtKB-UniRule"/>
</dbReference>